<dbReference type="OrthoDB" id="7065191at2"/>
<protein>
    <submittedName>
        <fullName evidence="1">Uncharacterized protein</fullName>
    </submittedName>
</protein>
<dbReference type="RefSeq" id="WP_126519351.1">
    <property type="nucleotide sequence ID" value="NZ_RXNU01000002.1"/>
</dbReference>
<name>A0A3S0LPG4_9GAMM</name>
<evidence type="ECO:0000313" key="1">
    <source>
        <dbReference type="EMBL" id="RTR40286.1"/>
    </source>
</evidence>
<accession>A0A3S0LPG4</accession>
<sequence length="207" mass="24081">MAKEEVGTENNPIRFVQENVKRPKLELNSTLTPNGLGVFDFGKYKDVEDEYNVFFSNLIFNPNFSLEEIRFASLVLKSMGLSNEQLFWVRNNEQFRAREFGQSGLLYFTPDEAQIIEPINLPAIINKHKLSFTQQEIIAMLNTLHDYYYITCTEIFEGNLAKNTKGFDYINNAVSLSDNAKFVHIRINHGMDEKYIVDKWIKPTKHK</sequence>
<dbReference type="AlphaFoldDB" id="A0A3S0LPG4"/>
<proteinExistence type="predicted"/>
<comment type="caution">
    <text evidence="1">The sequence shown here is derived from an EMBL/GenBank/DDBJ whole genome shotgun (WGS) entry which is preliminary data.</text>
</comment>
<gene>
    <name evidence="1" type="ORF">EKG38_06105</name>
</gene>
<reference evidence="1 2" key="1">
    <citation type="submission" date="2018-12" db="EMBL/GenBank/DDBJ databases">
        <authorList>
            <person name="Yu L."/>
        </authorList>
    </citation>
    <scope>NUCLEOTIDE SEQUENCE [LARGE SCALE GENOMIC DNA]</scope>
    <source>
        <strain evidence="1 2">HAW-EB2</strain>
    </source>
</reference>
<dbReference type="EMBL" id="RXNU01000002">
    <property type="protein sequence ID" value="RTR40286.1"/>
    <property type="molecule type" value="Genomic_DNA"/>
</dbReference>
<evidence type="ECO:0000313" key="2">
    <source>
        <dbReference type="Proteomes" id="UP000267448"/>
    </source>
</evidence>
<keyword evidence="2" id="KW-1185">Reference proteome</keyword>
<organism evidence="1 2">
    <name type="scientific">Shewanella canadensis</name>
    <dbReference type="NCBI Taxonomy" id="271096"/>
    <lineage>
        <taxon>Bacteria</taxon>
        <taxon>Pseudomonadati</taxon>
        <taxon>Pseudomonadota</taxon>
        <taxon>Gammaproteobacteria</taxon>
        <taxon>Alteromonadales</taxon>
        <taxon>Shewanellaceae</taxon>
        <taxon>Shewanella</taxon>
    </lineage>
</organism>
<dbReference type="Proteomes" id="UP000267448">
    <property type="component" value="Unassembled WGS sequence"/>
</dbReference>